<evidence type="ECO:0000313" key="2">
    <source>
        <dbReference type="EMBL" id="GAA3378869.1"/>
    </source>
</evidence>
<dbReference type="Proteomes" id="UP001499990">
    <property type="component" value="Unassembled WGS sequence"/>
</dbReference>
<evidence type="ECO:0000313" key="3">
    <source>
        <dbReference type="Proteomes" id="UP001499990"/>
    </source>
</evidence>
<gene>
    <name evidence="2" type="ORF">GCM10020367_60130</name>
</gene>
<evidence type="ECO:0000256" key="1">
    <source>
        <dbReference type="SAM" id="MobiDB-lite"/>
    </source>
</evidence>
<feature type="region of interest" description="Disordered" evidence="1">
    <location>
        <begin position="1"/>
        <end position="24"/>
    </location>
</feature>
<dbReference type="EMBL" id="BAAAYL010000001">
    <property type="protein sequence ID" value="GAA3378869.1"/>
    <property type="molecule type" value="Genomic_DNA"/>
</dbReference>
<reference evidence="3" key="1">
    <citation type="journal article" date="2019" name="Int. J. Syst. Evol. Microbiol.">
        <title>The Global Catalogue of Microorganisms (GCM) 10K type strain sequencing project: providing services to taxonomists for standard genome sequencing and annotation.</title>
        <authorList>
            <consortium name="The Broad Institute Genomics Platform"/>
            <consortium name="The Broad Institute Genome Sequencing Center for Infectious Disease"/>
            <person name="Wu L."/>
            <person name="Ma J."/>
        </authorList>
    </citation>
    <scope>NUCLEOTIDE SEQUENCE [LARGE SCALE GENOMIC DNA]</scope>
    <source>
        <strain evidence="3">JCM 9651</strain>
    </source>
</reference>
<proteinExistence type="predicted"/>
<keyword evidence="3" id="KW-1185">Reference proteome</keyword>
<name>A0ABP6SK09_9ACTN</name>
<protein>
    <submittedName>
        <fullName evidence="2">Uncharacterized protein</fullName>
    </submittedName>
</protein>
<comment type="caution">
    <text evidence="2">The sequence shown here is derived from an EMBL/GenBank/DDBJ whole genome shotgun (WGS) entry which is preliminary data.</text>
</comment>
<organism evidence="2 3">
    <name type="scientific">Streptomyces sannanensis</name>
    <dbReference type="NCBI Taxonomy" id="285536"/>
    <lineage>
        <taxon>Bacteria</taxon>
        <taxon>Bacillati</taxon>
        <taxon>Actinomycetota</taxon>
        <taxon>Actinomycetes</taxon>
        <taxon>Kitasatosporales</taxon>
        <taxon>Streptomycetaceae</taxon>
        <taxon>Streptomyces</taxon>
    </lineage>
</organism>
<accession>A0ABP6SK09</accession>
<sequence length="58" mass="5880">MARLGARGGRNTREWVPSPNGDGRLAGIDAATVSTPAATGTTVVDTGRRTEGIEELGG</sequence>